<dbReference type="InParanoid" id="E3JQ47"/>
<feature type="compositionally biased region" description="Pro residues" evidence="1">
    <location>
        <begin position="125"/>
        <end position="140"/>
    </location>
</feature>
<feature type="compositionally biased region" description="Polar residues" evidence="1">
    <location>
        <begin position="78"/>
        <end position="111"/>
    </location>
</feature>
<keyword evidence="2" id="KW-1133">Transmembrane helix</keyword>
<gene>
    <name evidence="4" type="ORF">PGTG_00086</name>
</gene>
<evidence type="ECO:0008006" key="6">
    <source>
        <dbReference type="Google" id="ProtNLM"/>
    </source>
</evidence>
<keyword evidence="2" id="KW-0472">Membrane</keyword>
<dbReference type="OrthoDB" id="10418751at2759"/>
<evidence type="ECO:0000256" key="3">
    <source>
        <dbReference type="SAM" id="SignalP"/>
    </source>
</evidence>
<dbReference type="STRING" id="418459.E3JQ47"/>
<feature type="region of interest" description="Disordered" evidence="1">
    <location>
        <begin position="213"/>
        <end position="278"/>
    </location>
</feature>
<feature type="transmembrane region" description="Helical" evidence="2">
    <location>
        <begin position="171"/>
        <end position="194"/>
    </location>
</feature>
<proteinExistence type="predicted"/>
<keyword evidence="5" id="KW-1185">Reference proteome</keyword>
<feature type="region of interest" description="Disordered" evidence="1">
    <location>
        <begin position="40"/>
        <end position="152"/>
    </location>
</feature>
<dbReference type="RefSeq" id="XP_003307136.2">
    <property type="nucleotide sequence ID" value="XM_003307088.2"/>
</dbReference>
<evidence type="ECO:0000256" key="2">
    <source>
        <dbReference type="SAM" id="Phobius"/>
    </source>
</evidence>
<sequence length="278" mass="29056">MWRKRRSPIMIGVVRSILLTSLVSMVHVVEVNGQAEPFDQRVPATTTAGYPSDSISPTNPSPRYPTPIINDPTAPNYGLNSSFPAGSTLNPTNIPGTATGVTSSPTTNSSAIPHPPLDPNSSSSRPPPNQNPPPPLPGPSSPNNINPNNAAASVDNNQQTQTIGGGLKPEILMAVVLAGCLGLVVLILGGLFIWSRCVRPRLRAANASNKAEIRNTSNTNDDDDDQKKKEDNRVETADRAASQASSSASRDVGSPSASAVGTDRAKEDGLDQPVSTSV</sequence>
<reference evidence="5" key="2">
    <citation type="journal article" date="2011" name="Proc. Natl. Acad. Sci. U.S.A.">
        <title>Obligate biotrophy features unraveled by the genomic analysis of rust fungi.</title>
        <authorList>
            <person name="Duplessis S."/>
            <person name="Cuomo C.A."/>
            <person name="Lin Y.-C."/>
            <person name="Aerts A."/>
            <person name="Tisserant E."/>
            <person name="Veneault-Fourrey C."/>
            <person name="Joly D.L."/>
            <person name="Hacquard S."/>
            <person name="Amselem J."/>
            <person name="Cantarel B.L."/>
            <person name="Chiu R."/>
            <person name="Coutinho P.M."/>
            <person name="Feau N."/>
            <person name="Field M."/>
            <person name="Frey P."/>
            <person name="Gelhaye E."/>
            <person name="Goldberg J."/>
            <person name="Grabherr M.G."/>
            <person name="Kodira C.D."/>
            <person name="Kohler A."/>
            <person name="Kuees U."/>
            <person name="Lindquist E.A."/>
            <person name="Lucas S.M."/>
            <person name="Mago R."/>
            <person name="Mauceli E."/>
            <person name="Morin E."/>
            <person name="Murat C."/>
            <person name="Pangilinan J.L."/>
            <person name="Park R."/>
            <person name="Pearson M."/>
            <person name="Quesneville H."/>
            <person name="Rouhier N."/>
            <person name="Sakthikumar S."/>
            <person name="Salamov A.A."/>
            <person name="Schmutz J."/>
            <person name="Selles B."/>
            <person name="Shapiro H."/>
            <person name="Tanguay P."/>
            <person name="Tuskan G.A."/>
            <person name="Henrissat B."/>
            <person name="Van de Peer Y."/>
            <person name="Rouze P."/>
            <person name="Ellis J.G."/>
            <person name="Dodds P.N."/>
            <person name="Schein J.E."/>
            <person name="Zhong S."/>
            <person name="Hamelin R.C."/>
            <person name="Grigoriev I.V."/>
            <person name="Szabo L.J."/>
            <person name="Martin F."/>
        </authorList>
    </citation>
    <scope>NUCLEOTIDE SEQUENCE [LARGE SCALE GENOMIC DNA]</scope>
    <source>
        <strain evidence="5">CRL 75-36-700-3 / race SCCL</strain>
    </source>
</reference>
<feature type="compositionally biased region" description="Low complexity" evidence="1">
    <location>
        <begin position="239"/>
        <end position="258"/>
    </location>
</feature>
<accession>E3JQ47</accession>
<feature type="chain" id="PRO_5003172867" description="Mid2 domain-containing protein" evidence="3">
    <location>
        <begin position="34"/>
        <end position="278"/>
    </location>
</feature>
<protein>
    <recommendedName>
        <fullName evidence="6">Mid2 domain-containing protein</fullName>
    </recommendedName>
</protein>
<dbReference type="KEGG" id="pgr:PGTG_00086"/>
<feature type="signal peptide" evidence="3">
    <location>
        <begin position="1"/>
        <end position="33"/>
    </location>
</feature>
<evidence type="ECO:0000313" key="5">
    <source>
        <dbReference type="Proteomes" id="UP000008783"/>
    </source>
</evidence>
<dbReference type="VEuPathDB" id="FungiDB:PGTG_00086"/>
<feature type="compositionally biased region" description="Polar residues" evidence="1">
    <location>
        <begin position="43"/>
        <end position="58"/>
    </location>
</feature>
<dbReference type="HOGENOM" id="CLU_1005224_0_0_1"/>
<dbReference type="AlphaFoldDB" id="E3JQ47"/>
<evidence type="ECO:0000256" key="1">
    <source>
        <dbReference type="SAM" id="MobiDB-lite"/>
    </source>
</evidence>
<organism evidence="4 5">
    <name type="scientific">Puccinia graminis f. sp. tritici (strain CRL 75-36-700-3 / race SCCL)</name>
    <name type="common">Black stem rust fungus</name>
    <dbReference type="NCBI Taxonomy" id="418459"/>
    <lineage>
        <taxon>Eukaryota</taxon>
        <taxon>Fungi</taxon>
        <taxon>Dikarya</taxon>
        <taxon>Basidiomycota</taxon>
        <taxon>Pucciniomycotina</taxon>
        <taxon>Pucciniomycetes</taxon>
        <taxon>Pucciniales</taxon>
        <taxon>Pucciniaceae</taxon>
        <taxon>Puccinia</taxon>
    </lineage>
</organism>
<keyword evidence="2" id="KW-0812">Transmembrane</keyword>
<keyword evidence="3" id="KW-0732">Signal</keyword>
<evidence type="ECO:0000313" key="4">
    <source>
        <dbReference type="EMBL" id="EFP74130.2"/>
    </source>
</evidence>
<dbReference type="Proteomes" id="UP000008783">
    <property type="component" value="Unassembled WGS sequence"/>
</dbReference>
<name>E3JQ47_PUCGT</name>
<dbReference type="EMBL" id="DS178262">
    <property type="protein sequence ID" value="EFP74130.2"/>
    <property type="molecule type" value="Genomic_DNA"/>
</dbReference>
<dbReference type="GeneID" id="10546763"/>
<feature type="compositionally biased region" description="Basic and acidic residues" evidence="1">
    <location>
        <begin position="225"/>
        <end position="238"/>
    </location>
</feature>
<reference key="1">
    <citation type="submission" date="2007-01" db="EMBL/GenBank/DDBJ databases">
        <title>The Genome Sequence of Puccinia graminis f. sp. tritici Strain CRL 75-36-700-3.</title>
        <authorList>
            <consortium name="The Broad Institute Genome Sequencing Platform"/>
            <person name="Birren B."/>
            <person name="Lander E."/>
            <person name="Galagan J."/>
            <person name="Nusbaum C."/>
            <person name="Devon K."/>
            <person name="Cuomo C."/>
            <person name="Jaffe D."/>
            <person name="Butler J."/>
            <person name="Alvarez P."/>
            <person name="Gnerre S."/>
            <person name="Grabherr M."/>
            <person name="Mauceli E."/>
            <person name="Brockman W."/>
            <person name="Young S."/>
            <person name="LaButti K."/>
            <person name="Sykes S."/>
            <person name="DeCaprio D."/>
            <person name="Crawford M."/>
            <person name="Koehrsen M."/>
            <person name="Engels R."/>
            <person name="Montgomery P."/>
            <person name="Pearson M."/>
            <person name="Howarth C."/>
            <person name="Larson L."/>
            <person name="White J."/>
            <person name="Zeng Q."/>
            <person name="Kodira C."/>
            <person name="Yandava C."/>
            <person name="Alvarado L."/>
            <person name="O'Leary S."/>
            <person name="Szabo L."/>
            <person name="Dean R."/>
            <person name="Schein J."/>
        </authorList>
    </citation>
    <scope>NUCLEOTIDE SEQUENCE</scope>
    <source>
        <strain>CRL 75-36-700-3</strain>
    </source>
</reference>